<evidence type="ECO:0000313" key="2">
    <source>
        <dbReference type="EMBL" id="KAK4035630.1"/>
    </source>
</evidence>
<dbReference type="Proteomes" id="UP001234178">
    <property type="component" value="Unassembled WGS sequence"/>
</dbReference>
<keyword evidence="1" id="KW-1133">Transmembrane helix</keyword>
<keyword evidence="3" id="KW-1185">Reference proteome</keyword>
<sequence>MSYQVDNIHSSFITDACLLGEKEEPVVRQDRNILSTRLCCRRPFVRKGMVNGAEIIQMTHKTSHFAVLALMNVIIVSSLLKAAILSRHLAEEFLTTDRRDAADCVVIWHSSNGSSATIVD</sequence>
<keyword evidence="1" id="KW-0812">Transmembrane</keyword>
<reference evidence="2 3" key="1">
    <citation type="journal article" date="2023" name="Nucleic Acids Res.">
        <title>The hologenome of Daphnia magna reveals possible DNA methylation and microbiome-mediated evolution of the host genome.</title>
        <authorList>
            <person name="Chaturvedi A."/>
            <person name="Li X."/>
            <person name="Dhandapani V."/>
            <person name="Marshall H."/>
            <person name="Kissane S."/>
            <person name="Cuenca-Cambronero M."/>
            <person name="Asole G."/>
            <person name="Calvet F."/>
            <person name="Ruiz-Romero M."/>
            <person name="Marangio P."/>
            <person name="Guigo R."/>
            <person name="Rago D."/>
            <person name="Mirbahai L."/>
            <person name="Eastwood N."/>
            <person name="Colbourne J.K."/>
            <person name="Zhou J."/>
            <person name="Mallon E."/>
            <person name="Orsini L."/>
        </authorList>
    </citation>
    <scope>NUCLEOTIDE SEQUENCE [LARGE SCALE GENOMIC DNA]</scope>
    <source>
        <strain evidence="2">LRV0_1</strain>
    </source>
</reference>
<feature type="transmembrane region" description="Helical" evidence="1">
    <location>
        <begin position="65"/>
        <end position="84"/>
    </location>
</feature>
<evidence type="ECO:0000313" key="3">
    <source>
        <dbReference type="Proteomes" id="UP001234178"/>
    </source>
</evidence>
<dbReference type="EMBL" id="JAOYFB010000040">
    <property type="protein sequence ID" value="KAK4035630.1"/>
    <property type="molecule type" value="Genomic_DNA"/>
</dbReference>
<gene>
    <name evidence="2" type="ORF">OUZ56_027717</name>
</gene>
<keyword evidence="1" id="KW-0472">Membrane</keyword>
<protein>
    <submittedName>
        <fullName evidence="2">Uncharacterized protein</fullName>
    </submittedName>
</protein>
<organism evidence="2 3">
    <name type="scientific">Daphnia magna</name>
    <dbReference type="NCBI Taxonomy" id="35525"/>
    <lineage>
        <taxon>Eukaryota</taxon>
        <taxon>Metazoa</taxon>
        <taxon>Ecdysozoa</taxon>
        <taxon>Arthropoda</taxon>
        <taxon>Crustacea</taxon>
        <taxon>Branchiopoda</taxon>
        <taxon>Diplostraca</taxon>
        <taxon>Cladocera</taxon>
        <taxon>Anomopoda</taxon>
        <taxon>Daphniidae</taxon>
        <taxon>Daphnia</taxon>
    </lineage>
</organism>
<name>A0ABR0B1P9_9CRUS</name>
<accession>A0ABR0B1P9</accession>
<proteinExistence type="predicted"/>
<comment type="caution">
    <text evidence="2">The sequence shown here is derived from an EMBL/GenBank/DDBJ whole genome shotgun (WGS) entry which is preliminary data.</text>
</comment>
<evidence type="ECO:0000256" key="1">
    <source>
        <dbReference type="SAM" id="Phobius"/>
    </source>
</evidence>